<evidence type="ECO:0000313" key="7">
    <source>
        <dbReference type="Proteomes" id="UP000256862"/>
    </source>
</evidence>
<dbReference type="EMBL" id="OGUS01000132">
    <property type="protein sequence ID" value="SPC18026.1"/>
    <property type="molecule type" value="Genomic_DNA"/>
</dbReference>
<dbReference type="SUPFAM" id="SSF56801">
    <property type="entry name" value="Acetyl-CoA synthetase-like"/>
    <property type="match status" value="1"/>
</dbReference>
<evidence type="ECO:0000313" key="6">
    <source>
        <dbReference type="EMBL" id="SPC18026.1"/>
    </source>
</evidence>
<organism evidence="6">
    <name type="scientific">Cupriavidus oxalaticus</name>
    <dbReference type="NCBI Taxonomy" id="96344"/>
    <lineage>
        <taxon>Bacteria</taxon>
        <taxon>Pseudomonadati</taxon>
        <taxon>Pseudomonadota</taxon>
        <taxon>Betaproteobacteria</taxon>
        <taxon>Burkholderiales</taxon>
        <taxon>Burkholderiaceae</taxon>
        <taxon>Cupriavidus</taxon>
    </lineage>
</organism>
<dbReference type="Pfam" id="PF00501">
    <property type="entry name" value="AMP-binding"/>
    <property type="match status" value="1"/>
</dbReference>
<keyword evidence="6" id="KW-0829">Tyrosine-protein kinase</keyword>
<dbReference type="GO" id="GO:0004713">
    <property type="term" value="F:protein tyrosine kinase activity"/>
    <property type="evidence" value="ECO:0007669"/>
    <property type="project" value="UniProtKB-KW"/>
</dbReference>
<comment type="similarity">
    <text evidence="1">Belongs to the ATP-dependent AMP-binding enzyme family.</text>
</comment>
<dbReference type="GO" id="GO:0006631">
    <property type="term" value="P:fatty acid metabolic process"/>
    <property type="evidence" value="ECO:0007669"/>
    <property type="project" value="TreeGrafter"/>
</dbReference>
<evidence type="ECO:0000313" key="5">
    <source>
        <dbReference type="EMBL" id="SPC05176.1"/>
    </source>
</evidence>
<feature type="domain" description="AMP-binding enzyme C-terminal" evidence="4">
    <location>
        <begin position="422"/>
        <end position="497"/>
    </location>
</feature>
<name>A0A375GGY1_9BURK</name>
<evidence type="ECO:0000256" key="2">
    <source>
        <dbReference type="ARBA" id="ARBA00022598"/>
    </source>
</evidence>
<reference evidence="6" key="2">
    <citation type="submission" date="2018-01" db="EMBL/GenBank/DDBJ databases">
        <authorList>
            <person name="Clerissi C."/>
        </authorList>
    </citation>
    <scope>NUCLEOTIDE SEQUENCE</scope>
    <source>
        <strain evidence="6">Cupriavidus oxalaticus LMG 2235</strain>
    </source>
</reference>
<proteinExistence type="inferred from homology"/>
<accession>A0A375GGY1</accession>
<dbReference type="InterPro" id="IPR000873">
    <property type="entry name" value="AMP-dep_synth/lig_dom"/>
</dbReference>
<dbReference type="EMBL" id="OGUS01000004">
    <property type="protein sequence ID" value="SPC05176.1"/>
    <property type="molecule type" value="Genomic_DNA"/>
</dbReference>
<dbReference type="OrthoDB" id="9766486at2"/>
<dbReference type="Pfam" id="PF13193">
    <property type="entry name" value="AMP-binding_C"/>
    <property type="match status" value="1"/>
</dbReference>
<keyword evidence="6" id="KW-0808">Transferase</keyword>
<evidence type="ECO:0000259" key="4">
    <source>
        <dbReference type="Pfam" id="PF13193"/>
    </source>
</evidence>
<dbReference type="PANTHER" id="PTHR43201:SF5">
    <property type="entry name" value="MEDIUM-CHAIN ACYL-COA LIGASE ACSF2, MITOCHONDRIAL"/>
    <property type="match status" value="1"/>
</dbReference>
<protein>
    <submittedName>
        <fullName evidence="6">Non-specific protein-tyrosine kinase</fullName>
    </submittedName>
</protein>
<feature type="domain" description="AMP-dependent synthetase/ligase" evidence="3">
    <location>
        <begin position="13"/>
        <end position="371"/>
    </location>
</feature>
<sequence length="515" mass="56806">MDTPMTTAPNLPEHWAQVQPDRPAVVAADQTLSWRELNTLADNIANQLARRGISAGDIVALRMQTTSQWVTLMLALSKLKARLLGINWRLVADEVNYVLENAGARMLILDDEPPQAFMDKISALPRDAIIPVNRTGAGSQWNALIRPAGAPLAMDELCEQIIYTSGTTGRPKGVERHLRPEPGNERLNRYLEAQGGAYKRYQACDVVLVSMPLHHGSGPSQVRAAMASGSMLVLQNRFDAAHWFDLAEQHGVTHWTGVPTMYKRLKSYQEASGRQVPRLKSMGIGAAPVPMAIKRWVHEQFGPVLHEGYGSTETGMVAGMKPDDHFRKPGSSGLPYDGVEVEIRDEDGKPCPCGTVGEIWVDTPAVIKSYLNAPPLDEDTLDARGFFRTGDMGHLDADGYLYITDRAKDMIISGGVNIYPAEIEAAFYQHPGLLDIAVVGLPDEEFGEKVVAYYESRDGQPIAGDELAALGQAHLASYKRPRDFVHVAELPRNAVGKILKRELRQPHWKTQERNV</sequence>
<dbReference type="PANTHER" id="PTHR43201">
    <property type="entry name" value="ACYL-COA SYNTHETASE"/>
    <property type="match status" value="1"/>
</dbReference>
<keyword evidence="6" id="KW-0418">Kinase</keyword>
<evidence type="ECO:0000256" key="1">
    <source>
        <dbReference type="ARBA" id="ARBA00006432"/>
    </source>
</evidence>
<dbReference type="AlphaFoldDB" id="A0A375GGY1"/>
<dbReference type="Proteomes" id="UP000256862">
    <property type="component" value="Plasmid CO2235_mp"/>
</dbReference>
<dbReference type="InterPro" id="IPR042099">
    <property type="entry name" value="ANL_N_sf"/>
</dbReference>
<evidence type="ECO:0000259" key="3">
    <source>
        <dbReference type="Pfam" id="PF00501"/>
    </source>
</evidence>
<gene>
    <name evidence="6" type="ORF">CO2235_MP10303</name>
    <name evidence="5" type="ORF">CO2235_U1010130</name>
</gene>
<dbReference type="Gene3D" id="3.40.50.12780">
    <property type="entry name" value="N-terminal domain of ligase-like"/>
    <property type="match status" value="1"/>
</dbReference>
<dbReference type="InterPro" id="IPR020845">
    <property type="entry name" value="AMP-binding_CS"/>
</dbReference>
<dbReference type="GO" id="GO:0031956">
    <property type="term" value="F:medium-chain fatty acid-CoA ligase activity"/>
    <property type="evidence" value="ECO:0007669"/>
    <property type="project" value="TreeGrafter"/>
</dbReference>
<dbReference type="InterPro" id="IPR045851">
    <property type="entry name" value="AMP-bd_C_sf"/>
</dbReference>
<keyword evidence="2" id="KW-0436">Ligase</keyword>
<comment type="caution">
    <text evidence="6">The sequence shown here is derived from an EMBL/GenBank/DDBJ whole genome shotgun (WGS) entry which is preliminary data.</text>
</comment>
<dbReference type="Gene3D" id="3.30.300.30">
    <property type="match status" value="1"/>
</dbReference>
<reference evidence="7" key="1">
    <citation type="submission" date="2018-01" db="EMBL/GenBank/DDBJ databases">
        <authorList>
            <person name="Gaut B.S."/>
            <person name="Morton B.R."/>
            <person name="Clegg M.T."/>
            <person name="Duvall M.R."/>
        </authorList>
    </citation>
    <scope>NUCLEOTIDE SEQUENCE [LARGE SCALE GENOMIC DNA]</scope>
</reference>
<dbReference type="InterPro" id="IPR025110">
    <property type="entry name" value="AMP-bd_C"/>
</dbReference>
<dbReference type="PROSITE" id="PS00455">
    <property type="entry name" value="AMP_BINDING"/>
    <property type="match status" value="1"/>
</dbReference>